<dbReference type="AlphaFoldDB" id="A0AB35HQL9"/>
<evidence type="ECO:0000259" key="9">
    <source>
        <dbReference type="Pfam" id="PF03787"/>
    </source>
</evidence>
<evidence type="ECO:0000256" key="7">
    <source>
        <dbReference type="ARBA" id="ARBA00023118"/>
    </source>
</evidence>
<keyword evidence="3" id="KW-0540">Nuclease</keyword>
<keyword evidence="5" id="KW-0378">Hydrolase</keyword>
<gene>
    <name evidence="10" type="primary">csm3</name>
    <name evidence="10" type="ORF">HXW75_08475</name>
</gene>
<reference evidence="10" key="2">
    <citation type="journal article" date="2021" name="BMC Microbiol.">
        <title>The diversity among the species Tetragenococcus halophilus including new isolates from a lupine seed fermentation.</title>
        <authorList>
            <person name="Link T."/>
            <person name="Vogel R.F."/>
            <person name="Ehrmann M.A."/>
        </authorList>
    </citation>
    <scope>NUCLEOTIDE SEQUENCE</scope>
    <source>
        <strain evidence="10">TMW 2.2257</strain>
    </source>
</reference>
<protein>
    <recommendedName>
        <fullName evidence="2">CRISPR system Cms endoribonuclease Csm3</fullName>
    </recommendedName>
    <alternativeName>
        <fullName evidence="8">CRISPR type III A-associated RAMP protein Csm3</fullName>
    </alternativeName>
</protein>
<feature type="domain" description="CRISPR type III-associated protein" evidence="9">
    <location>
        <begin position="12"/>
        <end position="197"/>
    </location>
</feature>
<dbReference type="NCBIfam" id="TIGR02582">
    <property type="entry name" value="cas7_TM1809"/>
    <property type="match status" value="1"/>
</dbReference>
<dbReference type="GeneID" id="64053367"/>
<dbReference type="Proteomes" id="UP001057280">
    <property type="component" value="Unassembled WGS sequence"/>
</dbReference>
<evidence type="ECO:0000256" key="6">
    <source>
        <dbReference type="ARBA" id="ARBA00022884"/>
    </source>
</evidence>
<evidence type="ECO:0000256" key="3">
    <source>
        <dbReference type="ARBA" id="ARBA00022722"/>
    </source>
</evidence>
<dbReference type="GO" id="GO:0003723">
    <property type="term" value="F:RNA binding"/>
    <property type="evidence" value="ECO:0007669"/>
    <property type="project" value="UniProtKB-KW"/>
</dbReference>
<keyword evidence="7" id="KW-0051">Antiviral defense</keyword>
<sequence>MSQFTKIKIEGKIELLSGLHIGGSTAFAAIGAVDSPVIKDPVNNLPMIPGSSIKGKIRFLLAQAMNQKVAEDPNQDDSKITRLFGASMGGGEKGDQIIRGRLLFRDSLLTNKAVLDELGVRTYTETKFENTIDRRTAEASPRQIERAIRGSQFSFELIYELDNQEEAEEDFETILTGLQLLELDYLGGNGSRGYGRVCFKDIAANTVYGKYDATQFNERLKELL</sequence>
<dbReference type="Pfam" id="PF03787">
    <property type="entry name" value="RAMPs"/>
    <property type="match status" value="1"/>
</dbReference>
<evidence type="ECO:0000256" key="8">
    <source>
        <dbReference type="ARBA" id="ARBA00033183"/>
    </source>
</evidence>
<dbReference type="InterPro" id="IPR013412">
    <property type="entry name" value="CRISPR-assoc_RAMP_Csm3"/>
</dbReference>
<evidence type="ECO:0000256" key="4">
    <source>
        <dbReference type="ARBA" id="ARBA00022759"/>
    </source>
</evidence>
<evidence type="ECO:0000256" key="1">
    <source>
        <dbReference type="ARBA" id="ARBA00006342"/>
    </source>
</evidence>
<dbReference type="GO" id="GO:0004519">
    <property type="term" value="F:endonuclease activity"/>
    <property type="evidence" value="ECO:0007669"/>
    <property type="project" value="UniProtKB-KW"/>
</dbReference>
<reference evidence="10" key="1">
    <citation type="submission" date="2020-06" db="EMBL/GenBank/DDBJ databases">
        <authorList>
            <person name="Link T."/>
            <person name="Ehrmann M."/>
        </authorList>
    </citation>
    <scope>NUCLEOTIDE SEQUENCE</scope>
    <source>
        <strain evidence="10">TMW 2.2257</strain>
    </source>
</reference>
<comment type="caution">
    <text evidence="10">The sequence shown here is derived from an EMBL/GenBank/DDBJ whole genome shotgun (WGS) entry which is preliminary data.</text>
</comment>
<evidence type="ECO:0000313" key="11">
    <source>
        <dbReference type="Proteomes" id="UP001057280"/>
    </source>
</evidence>
<evidence type="ECO:0000256" key="2">
    <source>
        <dbReference type="ARBA" id="ARBA00022150"/>
    </source>
</evidence>
<evidence type="ECO:0000313" key="10">
    <source>
        <dbReference type="EMBL" id="MCO8298506.1"/>
    </source>
</evidence>
<accession>A0AB35HQL9</accession>
<dbReference type="InterPro" id="IPR005537">
    <property type="entry name" value="RAMP_III_fam"/>
</dbReference>
<dbReference type="InterPro" id="IPR052216">
    <property type="entry name" value="CRISPR_Csm3_endoribonuclease"/>
</dbReference>
<comment type="similarity">
    <text evidence="1">Belongs to the CRISPR-associated Csm3 family.</text>
</comment>
<dbReference type="GO" id="GO:0016787">
    <property type="term" value="F:hydrolase activity"/>
    <property type="evidence" value="ECO:0007669"/>
    <property type="project" value="UniProtKB-KW"/>
</dbReference>
<keyword evidence="4" id="KW-0255">Endonuclease</keyword>
<dbReference type="RefSeq" id="WP_069028648.1">
    <property type="nucleotide sequence ID" value="NZ_BSYH01000004.1"/>
</dbReference>
<organism evidence="10 11">
    <name type="scientific">Tetragenococcus halophilus</name>
    <name type="common">Pediococcus halophilus</name>
    <dbReference type="NCBI Taxonomy" id="51669"/>
    <lineage>
        <taxon>Bacteria</taxon>
        <taxon>Bacillati</taxon>
        <taxon>Bacillota</taxon>
        <taxon>Bacilli</taxon>
        <taxon>Lactobacillales</taxon>
        <taxon>Enterococcaceae</taxon>
        <taxon>Tetragenococcus</taxon>
    </lineage>
</organism>
<dbReference type="GO" id="GO:0051607">
    <property type="term" value="P:defense response to virus"/>
    <property type="evidence" value="ECO:0007669"/>
    <property type="project" value="UniProtKB-KW"/>
</dbReference>
<evidence type="ECO:0000256" key="5">
    <source>
        <dbReference type="ARBA" id="ARBA00022801"/>
    </source>
</evidence>
<name>A0AB35HQL9_TETHA</name>
<proteinExistence type="inferred from homology"/>
<dbReference type="PANTHER" id="PTHR35579">
    <property type="entry name" value="CRISPR SYSTEM CMS ENDORIBONUCLEASE CSM3"/>
    <property type="match status" value="1"/>
</dbReference>
<dbReference type="EMBL" id="JACACB010000024">
    <property type="protein sequence ID" value="MCO8298506.1"/>
    <property type="molecule type" value="Genomic_DNA"/>
</dbReference>
<keyword evidence="6" id="KW-0694">RNA-binding</keyword>
<dbReference type="PANTHER" id="PTHR35579:SF3">
    <property type="entry name" value="CRISPR SYSTEM CMS ENDORIBONUCLEASE CSM3"/>
    <property type="match status" value="1"/>
</dbReference>